<organism evidence="1 2">
    <name type="scientific">Dictyostelium purpureum</name>
    <name type="common">Slime mold</name>
    <dbReference type="NCBI Taxonomy" id="5786"/>
    <lineage>
        <taxon>Eukaryota</taxon>
        <taxon>Amoebozoa</taxon>
        <taxon>Evosea</taxon>
        <taxon>Eumycetozoa</taxon>
        <taxon>Dictyostelia</taxon>
        <taxon>Dictyosteliales</taxon>
        <taxon>Dictyosteliaceae</taxon>
        <taxon>Dictyostelium</taxon>
    </lineage>
</organism>
<dbReference type="KEGG" id="dpp:DICPUDRAFT_154457"/>
<dbReference type="OMA" id="HFFSHPW"/>
<dbReference type="Gene3D" id="3.40.630.30">
    <property type="match status" value="1"/>
</dbReference>
<dbReference type="eggNOG" id="ENOG502RE9M">
    <property type="taxonomic scope" value="Eukaryota"/>
</dbReference>
<dbReference type="OrthoDB" id="17692at2759"/>
<dbReference type="RefSeq" id="XP_003289982.1">
    <property type="nucleotide sequence ID" value="XM_003289934.1"/>
</dbReference>
<sequence length="291" mass="33964">MTIIETISINNTDANIESVPKDIAVLFRPMHINDIRTIYEIQKEMFPTDDLYEEYEAFKSKFTVFPQGCWCVDLILDNENSDDIKFFQNYEPSDDLELNKKKLLGHFFSHPWFKDQFPPLNNPVAVKAGVSKIVNPETGEFYSDSGEIMLYLNEIAVRPRVKGFNLARILTRRVLHHLYQNNPLFDHMGLVSVQGSFKVWGSVGFSIDNNLPEEKKKYLIKSYGDEACYMKMKYTLSDLYIKNKKIEEEKILILLNQNNNNHNNKNNNLVINNNVFNYGNLFKEIRKISKL</sequence>
<proteinExistence type="predicted"/>
<reference evidence="2" key="1">
    <citation type="journal article" date="2011" name="Genome Biol.">
        <title>Comparative genomics of the social amoebae Dictyostelium discoideum and Dictyostelium purpureum.</title>
        <authorList>
            <consortium name="US DOE Joint Genome Institute (JGI-PGF)"/>
            <person name="Sucgang R."/>
            <person name="Kuo A."/>
            <person name="Tian X."/>
            <person name="Salerno W."/>
            <person name="Parikh A."/>
            <person name="Feasley C.L."/>
            <person name="Dalin E."/>
            <person name="Tu H."/>
            <person name="Huang E."/>
            <person name="Barry K."/>
            <person name="Lindquist E."/>
            <person name="Shapiro H."/>
            <person name="Bruce D."/>
            <person name="Schmutz J."/>
            <person name="Salamov A."/>
            <person name="Fey P."/>
            <person name="Gaudet P."/>
            <person name="Anjard C."/>
            <person name="Babu M.M."/>
            <person name="Basu S."/>
            <person name="Bushmanova Y."/>
            <person name="van der Wel H."/>
            <person name="Katoh-Kurasawa M."/>
            <person name="Dinh C."/>
            <person name="Coutinho P.M."/>
            <person name="Saito T."/>
            <person name="Elias M."/>
            <person name="Schaap P."/>
            <person name="Kay R.R."/>
            <person name="Henrissat B."/>
            <person name="Eichinger L."/>
            <person name="Rivero F."/>
            <person name="Putnam N.H."/>
            <person name="West C.M."/>
            <person name="Loomis W.F."/>
            <person name="Chisholm R.L."/>
            <person name="Shaulsky G."/>
            <person name="Strassmann J.E."/>
            <person name="Queller D.C."/>
            <person name="Kuspa A."/>
            <person name="Grigoriev I.V."/>
        </authorList>
    </citation>
    <scope>NUCLEOTIDE SEQUENCE [LARGE SCALE GENOMIC DNA]</scope>
    <source>
        <strain evidence="2">QSDP1</strain>
    </source>
</reference>
<protein>
    <submittedName>
        <fullName evidence="1">Uncharacterized protein</fullName>
    </submittedName>
</protein>
<dbReference type="EMBL" id="GL871139">
    <property type="protein sequence ID" value="EGC33508.1"/>
    <property type="molecule type" value="Genomic_DNA"/>
</dbReference>
<evidence type="ECO:0000313" key="1">
    <source>
        <dbReference type="EMBL" id="EGC33508.1"/>
    </source>
</evidence>
<dbReference type="AlphaFoldDB" id="F0ZRD5"/>
<evidence type="ECO:0000313" key="2">
    <source>
        <dbReference type="Proteomes" id="UP000001064"/>
    </source>
</evidence>
<dbReference type="InterPro" id="IPR016181">
    <property type="entry name" value="Acyl_CoA_acyltransferase"/>
</dbReference>
<keyword evidence="2" id="KW-1185">Reference proteome</keyword>
<dbReference type="SUPFAM" id="SSF55729">
    <property type="entry name" value="Acyl-CoA N-acyltransferases (Nat)"/>
    <property type="match status" value="1"/>
</dbReference>
<name>F0ZRD5_DICPU</name>
<dbReference type="InParanoid" id="F0ZRD5"/>
<accession>F0ZRD5</accession>
<gene>
    <name evidence="1" type="ORF">DICPUDRAFT_154457</name>
</gene>
<dbReference type="VEuPathDB" id="AmoebaDB:DICPUDRAFT_154457"/>
<dbReference type="GeneID" id="10504326"/>
<dbReference type="Proteomes" id="UP000001064">
    <property type="component" value="Unassembled WGS sequence"/>
</dbReference>